<keyword evidence="3" id="KW-0285">Flavoprotein</keyword>
<evidence type="ECO:0000256" key="2">
    <source>
        <dbReference type="ARBA" id="ARBA00013223"/>
    </source>
</evidence>
<evidence type="ECO:0000256" key="3">
    <source>
        <dbReference type="ARBA" id="ARBA00022630"/>
    </source>
</evidence>
<proteinExistence type="predicted"/>
<protein>
    <recommendedName>
        <fullName evidence="2">ferredoxin--NADP(+) reductase</fullName>
        <ecNumber evidence="2">1.18.1.2</ecNumber>
    </recommendedName>
</protein>
<sequence>MQELPVVSLGDIMSIYTNYLSGVRPDGGHHDEKISAHVAIVGSGPTGCFAALAMLKCVPEVRITVFEARPTPYGLLRYGVAPDHQGMKNVTRQFERLFGSNQVEFVGNVRIGQDLPFEVLQENFDFVVIATGLPSERALPVPVHPGAKVWGASQLLRYLNADPDSDLRTRETVELGDSVLIIGSGNVAMDVARLLAKSDEGFDGSDVDDAAREALAPSKITRITLLSRSPYEQVRWDPSMFKELCSIPGVEVYLDGRRSTEETDTSSGPTRHQPLRVEVFFNQKLREIDLQEDNAYDNQLIVRTQNGTSDAHLSAESPKTSFRASAVIAAIGFEERRIGFGEVPADNVLRTGGCATGRLGNLAENRALAKQTAQLVAAKVGKQSELTGLAGVAPFLTQTPVSFSDWKAIDEAEITRARPGRIRQKFTSWSEMSDVVAQTRS</sequence>
<keyword evidence="6" id="KW-0560">Oxidoreductase</keyword>
<dbReference type="EMBL" id="CP032549">
    <property type="protein sequence ID" value="QIV86650.1"/>
    <property type="molecule type" value="Genomic_DNA"/>
</dbReference>
<evidence type="ECO:0000313" key="9">
    <source>
        <dbReference type="EMBL" id="QIV86650.1"/>
    </source>
</evidence>
<dbReference type="PRINTS" id="PR00419">
    <property type="entry name" value="ADXRDTASE"/>
</dbReference>
<comment type="catalytic activity">
    <reaction evidence="7">
        <text>2 reduced [2Fe-2S]-[ferredoxin] + NADP(+) + H(+) = 2 oxidized [2Fe-2S]-[ferredoxin] + NADPH</text>
        <dbReference type="Rhea" id="RHEA:20125"/>
        <dbReference type="Rhea" id="RHEA-COMP:10000"/>
        <dbReference type="Rhea" id="RHEA-COMP:10001"/>
        <dbReference type="ChEBI" id="CHEBI:15378"/>
        <dbReference type="ChEBI" id="CHEBI:33737"/>
        <dbReference type="ChEBI" id="CHEBI:33738"/>
        <dbReference type="ChEBI" id="CHEBI:57783"/>
        <dbReference type="ChEBI" id="CHEBI:58349"/>
        <dbReference type="EC" id="1.18.1.2"/>
    </reaction>
</comment>
<name>A0A6H0SHK3_9MICC</name>
<dbReference type="InterPro" id="IPR055275">
    <property type="entry name" value="Ferredox_Rdtase"/>
</dbReference>
<reference evidence="9 10" key="1">
    <citation type="submission" date="2018-09" db="EMBL/GenBank/DDBJ databases">
        <title>Glutamicibacter mishrai S5-52T (LMG 29155T = KCTC 39846T).</title>
        <authorList>
            <person name="Das S.K."/>
        </authorList>
    </citation>
    <scope>NUCLEOTIDE SEQUENCE [LARGE SCALE GENOMIC DNA]</scope>
    <source>
        <strain evidence="9 10">S5-52</strain>
    </source>
</reference>
<evidence type="ECO:0000313" key="10">
    <source>
        <dbReference type="Proteomes" id="UP000502331"/>
    </source>
</evidence>
<dbReference type="PANTHER" id="PTHR48467">
    <property type="entry name" value="GLUTAMATE SYNTHASE 1 [NADH], CHLOROPLASTIC-LIKE"/>
    <property type="match status" value="1"/>
</dbReference>
<comment type="cofactor">
    <cofactor evidence="1">
        <name>FAD</name>
        <dbReference type="ChEBI" id="CHEBI:57692"/>
    </cofactor>
</comment>
<dbReference type="SUPFAM" id="SSF51971">
    <property type="entry name" value="Nucleotide-binding domain"/>
    <property type="match status" value="1"/>
</dbReference>
<evidence type="ECO:0000256" key="4">
    <source>
        <dbReference type="ARBA" id="ARBA00022827"/>
    </source>
</evidence>
<gene>
    <name evidence="9" type="ORF">D3791_05600</name>
</gene>
<dbReference type="InterPro" id="IPR023753">
    <property type="entry name" value="FAD/NAD-binding_dom"/>
</dbReference>
<dbReference type="EC" id="1.18.1.2" evidence="2"/>
<dbReference type="PANTHER" id="PTHR48467:SF1">
    <property type="entry name" value="GLUTAMATE SYNTHASE 1 [NADH], CHLOROPLASTIC-LIKE"/>
    <property type="match status" value="1"/>
</dbReference>
<dbReference type="Pfam" id="PF07992">
    <property type="entry name" value="Pyr_redox_2"/>
    <property type="match status" value="1"/>
</dbReference>
<dbReference type="Gene3D" id="3.40.50.720">
    <property type="entry name" value="NAD(P)-binding Rossmann-like Domain"/>
    <property type="match status" value="2"/>
</dbReference>
<evidence type="ECO:0000256" key="6">
    <source>
        <dbReference type="ARBA" id="ARBA00023002"/>
    </source>
</evidence>
<dbReference type="AlphaFoldDB" id="A0A6H0SHK3"/>
<dbReference type="Proteomes" id="UP000502331">
    <property type="component" value="Chromosome"/>
</dbReference>
<organism evidence="9 10">
    <name type="scientific">Glutamicibacter mishrai</name>
    <dbReference type="NCBI Taxonomy" id="1775880"/>
    <lineage>
        <taxon>Bacteria</taxon>
        <taxon>Bacillati</taxon>
        <taxon>Actinomycetota</taxon>
        <taxon>Actinomycetes</taxon>
        <taxon>Micrococcales</taxon>
        <taxon>Micrococcaceae</taxon>
        <taxon>Glutamicibacter</taxon>
    </lineage>
</organism>
<evidence type="ECO:0000259" key="8">
    <source>
        <dbReference type="Pfam" id="PF07992"/>
    </source>
</evidence>
<dbReference type="GO" id="GO:0004324">
    <property type="term" value="F:ferredoxin-NADP+ reductase activity"/>
    <property type="evidence" value="ECO:0007669"/>
    <property type="project" value="UniProtKB-EC"/>
</dbReference>
<evidence type="ECO:0000256" key="5">
    <source>
        <dbReference type="ARBA" id="ARBA00022857"/>
    </source>
</evidence>
<accession>A0A6H0SHK3</accession>
<evidence type="ECO:0000256" key="1">
    <source>
        <dbReference type="ARBA" id="ARBA00001974"/>
    </source>
</evidence>
<keyword evidence="5" id="KW-0521">NADP</keyword>
<keyword evidence="10" id="KW-1185">Reference proteome</keyword>
<feature type="domain" description="FAD/NAD(P)-binding" evidence="8">
    <location>
        <begin position="37"/>
        <end position="198"/>
    </location>
</feature>
<keyword evidence="4" id="KW-0274">FAD</keyword>
<evidence type="ECO:0000256" key="7">
    <source>
        <dbReference type="ARBA" id="ARBA00047776"/>
    </source>
</evidence>